<evidence type="ECO:0000313" key="3">
    <source>
        <dbReference type="EMBL" id="OZG50759.1"/>
    </source>
</evidence>
<accession>A0A261EV75</accession>
<comment type="caution">
    <text evidence="3">The sequence shown here is derived from an EMBL/GenBank/DDBJ whole genome shotgun (WGS) entry which is preliminary data.</text>
</comment>
<dbReference type="AlphaFoldDB" id="A0A261EV75"/>
<dbReference type="InterPro" id="IPR025736">
    <property type="entry name" value="PucR_C-HTH_dom"/>
</dbReference>
<evidence type="ECO:0000313" key="4">
    <source>
        <dbReference type="Proteomes" id="UP000216454"/>
    </source>
</evidence>
<dbReference type="PANTHER" id="PTHR33744">
    <property type="entry name" value="CARBOHYDRATE DIACID REGULATOR"/>
    <property type="match status" value="1"/>
</dbReference>
<organism evidence="3 4">
    <name type="scientific">Pseudoscardovia suis</name>
    <dbReference type="NCBI Taxonomy" id="987063"/>
    <lineage>
        <taxon>Bacteria</taxon>
        <taxon>Bacillati</taxon>
        <taxon>Actinomycetota</taxon>
        <taxon>Actinomycetes</taxon>
        <taxon>Bifidobacteriales</taxon>
        <taxon>Bifidobacteriaceae</taxon>
        <taxon>Pseudoscardovia</taxon>
    </lineage>
</organism>
<dbReference type="OrthoDB" id="2973014at2"/>
<dbReference type="InterPro" id="IPR009057">
    <property type="entry name" value="Homeodomain-like_sf"/>
</dbReference>
<protein>
    <submittedName>
        <fullName evidence="3">Purine catabolism regulatory protein-like family</fullName>
    </submittedName>
</protein>
<dbReference type="RefSeq" id="WP_094691537.1">
    <property type="nucleotide sequence ID" value="NZ_MWWQ01000011.1"/>
</dbReference>
<keyword evidence="4" id="KW-1185">Reference proteome</keyword>
<reference evidence="3 4" key="1">
    <citation type="journal article" date="2017" name="BMC Genomics">
        <title>Comparative genomic and phylogenomic analyses of the Bifidobacteriaceae family.</title>
        <authorList>
            <person name="Lugli G.A."/>
            <person name="Milani C."/>
            <person name="Turroni F."/>
            <person name="Duranti S."/>
            <person name="Mancabelli L."/>
            <person name="Mangifesta M."/>
            <person name="Ferrario C."/>
            <person name="Modesto M."/>
            <person name="Mattarelli P."/>
            <person name="Jiri K."/>
            <person name="van Sinderen D."/>
            <person name="Ventura M."/>
        </authorList>
    </citation>
    <scope>NUCLEOTIDE SEQUENCE [LARGE SCALE GENOMIC DNA]</scope>
    <source>
        <strain evidence="3 4">DSM 24744</strain>
    </source>
</reference>
<dbReference type="InterPro" id="IPR012914">
    <property type="entry name" value="PucR_dom"/>
</dbReference>
<dbReference type="Pfam" id="PF13556">
    <property type="entry name" value="HTH_30"/>
    <property type="match status" value="1"/>
</dbReference>
<name>A0A261EV75_9BIFI</name>
<proteinExistence type="predicted"/>
<dbReference type="EMBL" id="MWWQ01000011">
    <property type="protein sequence ID" value="OZG50759.1"/>
    <property type="molecule type" value="Genomic_DNA"/>
</dbReference>
<feature type="domain" description="Purine catabolism PurC-like" evidence="1">
    <location>
        <begin position="7"/>
        <end position="130"/>
    </location>
</feature>
<dbReference type="Gene3D" id="1.10.10.2840">
    <property type="entry name" value="PucR C-terminal helix-turn-helix domain"/>
    <property type="match status" value="1"/>
</dbReference>
<dbReference type="Pfam" id="PF07905">
    <property type="entry name" value="PucR"/>
    <property type="match status" value="1"/>
</dbReference>
<dbReference type="PANTHER" id="PTHR33744:SF7">
    <property type="entry name" value="PUCR FAMILY TRANSCRIPTIONAL REGULATOR"/>
    <property type="match status" value="1"/>
</dbReference>
<dbReference type="InterPro" id="IPR051448">
    <property type="entry name" value="CdaR-like_regulators"/>
</dbReference>
<evidence type="ECO:0000259" key="2">
    <source>
        <dbReference type="Pfam" id="PF13556"/>
    </source>
</evidence>
<dbReference type="InterPro" id="IPR042070">
    <property type="entry name" value="PucR_C-HTH_sf"/>
</dbReference>
<sequence>MPFTVLDVLRDPVFRECDPIVAGGDDALNNPVRWAYTHERFDVVQFLLGGEFLIIEGSALAEHNDDASLRTYVDSLAQTGVSGLAIELVDFFTSVPASLSDEGDKRGIPIIGLRKRQPFVKLCQAINTRITQQQLLAHMAVDNVMTRLNAKLSHARSTQDVAAALADATGGKVLIFDSSGSITASAASSNAPSGSTAFSTNTHATAVLDITQDGFTIATVTLSQSITPLSAETLNQVTASLSRVLPAFMTLTIRIKMTQRLLSGNIDGTVASAQEAADASSMMQALGLAKDVRCIPFALAIKNLSNDYLQLSPLLDELRPRCLMHCDSKGIVGVCMLTASDTNGPEESPCLPFRDNSHLQALLGTQSIRIIAGHAIHDGESLLNAIAALRFAMRQAWPDWGSVASLDSYAYRRFVHQADTSTAITTFICQSSPWLFTATGDALDTLCAMHDCCGNKSAACALLGISRQTLYSRLERISLAADIPQSDLRAWSLLEMGAELIRALRATGNQSSGAVARH</sequence>
<evidence type="ECO:0000259" key="1">
    <source>
        <dbReference type="Pfam" id="PF07905"/>
    </source>
</evidence>
<feature type="domain" description="PucR C-terminal helix-turn-helix" evidence="2">
    <location>
        <begin position="443"/>
        <end position="494"/>
    </location>
</feature>
<dbReference type="Proteomes" id="UP000216454">
    <property type="component" value="Unassembled WGS sequence"/>
</dbReference>
<dbReference type="SUPFAM" id="SSF46689">
    <property type="entry name" value="Homeodomain-like"/>
    <property type="match status" value="1"/>
</dbReference>
<gene>
    <name evidence="3" type="ORF">PSSU_1195</name>
</gene>